<dbReference type="EMBL" id="JAHQIW010003058">
    <property type="protein sequence ID" value="KAJ1357184.1"/>
    <property type="molecule type" value="Genomic_DNA"/>
</dbReference>
<dbReference type="InterPro" id="IPR006150">
    <property type="entry name" value="Cys_repeat_1"/>
</dbReference>
<feature type="domain" description="EB" evidence="1">
    <location>
        <begin position="82"/>
        <end position="133"/>
    </location>
</feature>
<reference evidence="2" key="1">
    <citation type="submission" date="2021-06" db="EMBL/GenBank/DDBJ databases">
        <title>Parelaphostrongylus tenuis whole genome reference sequence.</title>
        <authorList>
            <person name="Garwood T.J."/>
            <person name="Larsen P.A."/>
            <person name="Fountain-Jones N.M."/>
            <person name="Garbe J.R."/>
            <person name="Macchietto M.G."/>
            <person name="Kania S.A."/>
            <person name="Gerhold R.W."/>
            <person name="Richards J.E."/>
            <person name="Wolf T.M."/>
        </authorList>
    </citation>
    <scope>NUCLEOTIDE SEQUENCE</scope>
    <source>
        <strain evidence="2">MNPRO001-30</strain>
        <tissue evidence="2">Meninges</tissue>
    </source>
</reference>
<gene>
    <name evidence="2" type="ORF">KIN20_015258</name>
</gene>
<evidence type="ECO:0000259" key="1">
    <source>
        <dbReference type="Pfam" id="PF01683"/>
    </source>
</evidence>
<keyword evidence="3" id="KW-1185">Reference proteome</keyword>
<dbReference type="Pfam" id="PF01683">
    <property type="entry name" value="EB"/>
    <property type="match status" value="2"/>
</dbReference>
<dbReference type="AlphaFoldDB" id="A0AAD5N0G2"/>
<organism evidence="2 3">
    <name type="scientific">Parelaphostrongylus tenuis</name>
    <name type="common">Meningeal worm</name>
    <dbReference type="NCBI Taxonomy" id="148309"/>
    <lineage>
        <taxon>Eukaryota</taxon>
        <taxon>Metazoa</taxon>
        <taxon>Ecdysozoa</taxon>
        <taxon>Nematoda</taxon>
        <taxon>Chromadorea</taxon>
        <taxon>Rhabditida</taxon>
        <taxon>Rhabditina</taxon>
        <taxon>Rhabditomorpha</taxon>
        <taxon>Strongyloidea</taxon>
        <taxon>Metastrongylidae</taxon>
        <taxon>Parelaphostrongylus</taxon>
    </lineage>
</organism>
<name>A0AAD5N0G2_PARTN</name>
<feature type="domain" description="EB" evidence="1">
    <location>
        <begin position="142"/>
        <end position="194"/>
    </location>
</feature>
<dbReference type="InterPro" id="IPR006149">
    <property type="entry name" value="EB_dom"/>
</dbReference>
<dbReference type="PANTHER" id="PTHR37157">
    <property type="entry name" value="PRION-LIKE-(Q/N-RICH) DOMAIN-BEARING PROTEIN 25"/>
    <property type="match status" value="1"/>
</dbReference>
<evidence type="ECO:0000313" key="3">
    <source>
        <dbReference type="Proteomes" id="UP001196413"/>
    </source>
</evidence>
<dbReference type="Proteomes" id="UP001196413">
    <property type="component" value="Unassembled WGS sequence"/>
</dbReference>
<evidence type="ECO:0000313" key="2">
    <source>
        <dbReference type="EMBL" id="KAJ1357184.1"/>
    </source>
</evidence>
<dbReference type="SMART" id="SM00289">
    <property type="entry name" value="WR1"/>
    <property type="match status" value="3"/>
</dbReference>
<protein>
    <recommendedName>
        <fullName evidence="1">EB domain-containing protein</fullName>
    </recommendedName>
</protein>
<sequence>MKRTVEWTPREFTRPRGRPPTLWAYVFVRRINQLYYNCICMSCIRTWRYFTEQENAICSGTCECSYPTTYNGTACVRGIKHCPAGKVSVASRCLTLVPIGDSCRITQECMGFGICLGSSCSCRRGWNLVDDVCQPLNESSRCNSNEVEVNDQCYPLAEIGKRCVYNQQCLGGSRCQYNVCRCPPNTFDNGEGVCTTENPDGQNLCSLQTEEVVYEKGSSVPIDCSIRSCPRKSYCRLNPELQQYFCCRRRQDTDKGKCSNPSQSVMLKNGVAINCLYSICPPRSHCEYSSTALQYVCCG</sequence>
<dbReference type="PANTHER" id="PTHR37157:SF2">
    <property type="entry name" value="EB DOMAIN-CONTAINING PROTEIN-RELATED"/>
    <property type="match status" value="1"/>
</dbReference>
<comment type="caution">
    <text evidence="2">The sequence shown here is derived from an EMBL/GenBank/DDBJ whole genome shotgun (WGS) entry which is preliminary data.</text>
</comment>
<accession>A0AAD5N0G2</accession>
<proteinExistence type="predicted"/>